<dbReference type="EnsemblPlants" id="Solyc00g254110.1.1">
    <property type="protein sequence ID" value="Solyc00g254110.1.1.1.CDS"/>
    <property type="gene ID" value="Solyc00g254110.1"/>
</dbReference>
<organism evidence="2">
    <name type="scientific">Solanum lycopersicum</name>
    <name type="common">Tomato</name>
    <name type="synonym">Lycopersicon esculentum</name>
    <dbReference type="NCBI Taxonomy" id="4081"/>
    <lineage>
        <taxon>Eukaryota</taxon>
        <taxon>Viridiplantae</taxon>
        <taxon>Streptophyta</taxon>
        <taxon>Embryophyta</taxon>
        <taxon>Tracheophyta</taxon>
        <taxon>Spermatophyta</taxon>
        <taxon>Magnoliopsida</taxon>
        <taxon>eudicotyledons</taxon>
        <taxon>Gunneridae</taxon>
        <taxon>Pentapetalae</taxon>
        <taxon>asterids</taxon>
        <taxon>lamiids</taxon>
        <taxon>Solanales</taxon>
        <taxon>Solanaceae</taxon>
        <taxon>Solanoideae</taxon>
        <taxon>Solaneae</taxon>
        <taxon>Solanum</taxon>
        <taxon>Solanum subgen. Lycopersicon</taxon>
    </lineage>
</organism>
<keyword evidence="1" id="KW-0472">Membrane</keyword>
<reference evidence="2" key="1">
    <citation type="journal article" date="2012" name="Nature">
        <title>The tomato genome sequence provides insights into fleshy fruit evolution.</title>
        <authorList>
            <consortium name="Tomato Genome Consortium"/>
        </authorList>
    </citation>
    <scope>NUCLEOTIDE SEQUENCE [LARGE SCALE GENOMIC DNA]</scope>
    <source>
        <strain evidence="2">cv. Heinz 1706</strain>
    </source>
</reference>
<evidence type="ECO:0000313" key="2">
    <source>
        <dbReference type="EnsemblPlants" id="Solyc00g254110.1.1.1.CDS"/>
    </source>
</evidence>
<name>A0A494GA98_SOLLC</name>
<dbReference type="PaxDb" id="4081-Solyc00g254110.1.1"/>
<dbReference type="Proteomes" id="UP000004994">
    <property type="component" value="Unassembled WGS sequence"/>
</dbReference>
<feature type="transmembrane region" description="Helical" evidence="1">
    <location>
        <begin position="29"/>
        <end position="50"/>
    </location>
</feature>
<dbReference type="InParanoid" id="A0A494GA98"/>
<accession>A0A494GA98</accession>
<evidence type="ECO:0000256" key="1">
    <source>
        <dbReference type="SAM" id="Phobius"/>
    </source>
</evidence>
<reference evidence="2" key="2">
    <citation type="submission" date="2019-04" db="UniProtKB">
        <authorList>
            <consortium name="EnsemblPlants"/>
        </authorList>
    </citation>
    <scope>IDENTIFICATION</scope>
    <source>
        <strain evidence="2">cv. Heinz 1706</strain>
    </source>
</reference>
<dbReference type="Gramene" id="Solyc00g254110.1.1">
    <property type="protein sequence ID" value="Solyc00g254110.1.1.1.CDS"/>
    <property type="gene ID" value="Solyc00g254110.1"/>
</dbReference>
<dbReference type="AlphaFoldDB" id="A0A494GA98"/>
<proteinExistence type="predicted"/>
<keyword evidence="1" id="KW-1133">Transmembrane helix</keyword>
<sequence>MPQQVRFKLATTLSLNFSSMSEIIKLQHFIISKGVNLIYLFNFNFIRIIYIKKIYQVKKLLKIFSFISKY</sequence>
<keyword evidence="3" id="KW-1185">Reference proteome</keyword>
<protein>
    <submittedName>
        <fullName evidence="2">Uncharacterized protein</fullName>
    </submittedName>
</protein>
<keyword evidence="1" id="KW-0812">Transmembrane</keyword>
<evidence type="ECO:0000313" key="3">
    <source>
        <dbReference type="Proteomes" id="UP000004994"/>
    </source>
</evidence>